<dbReference type="InterPro" id="IPR013078">
    <property type="entry name" value="His_Pase_superF_clade-1"/>
</dbReference>
<reference evidence="1 2" key="1">
    <citation type="submission" date="2023-03" db="EMBL/GenBank/DDBJ databases">
        <title>Draft genome sequence of type strain Streptomyces ferralitis JCM 14344.</title>
        <authorList>
            <person name="Klaysubun C."/>
            <person name="Duangmal K."/>
        </authorList>
    </citation>
    <scope>NUCLEOTIDE SEQUENCE [LARGE SCALE GENOMIC DNA]</scope>
    <source>
        <strain evidence="1 2">JCM 14344</strain>
    </source>
</reference>
<dbReference type="Proteomes" id="UP001220022">
    <property type="component" value="Unassembled WGS sequence"/>
</dbReference>
<dbReference type="Pfam" id="PF00300">
    <property type="entry name" value="His_Phos_1"/>
    <property type="match status" value="1"/>
</dbReference>
<name>A0ABT5YTM8_9ACTN</name>
<dbReference type="PANTHER" id="PTHR47623">
    <property type="entry name" value="OS09G0287300 PROTEIN"/>
    <property type="match status" value="1"/>
</dbReference>
<organism evidence="1 2">
    <name type="scientific">Streptantibioticus ferralitis</name>
    <dbReference type="NCBI Taxonomy" id="236510"/>
    <lineage>
        <taxon>Bacteria</taxon>
        <taxon>Bacillati</taxon>
        <taxon>Actinomycetota</taxon>
        <taxon>Actinomycetes</taxon>
        <taxon>Kitasatosporales</taxon>
        <taxon>Streptomycetaceae</taxon>
        <taxon>Streptantibioticus</taxon>
    </lineage>
</organism>
<evidence type="ECO:0000313" key="1">
    <source>
        <dbReference type="EMBL" id="MDF2254967.1"/>
    </source>
</evidence>
<dbReference type="EMBL" id="JARHTQ010000002">
    <property type="protein sequence ID" value="MDF2254967.1"/>
    <property type="molecule type" value="Genomic_DNA"/>
</dbReference>
<proteinExistence type="predicted"/>
<comment type="caution">
    <text evidence="1">The sequence shown here is derived from an EMBL/GenBank/DDBJ whole genome shotgun (WGS) entry which is preliminary data.</text>
</comment>
<dbReference type="CDD" id="cd07067">
    <property type="entry name" value="HP_PGM_like"/>
    <property type="match status" value="1"/>
</dbReference>
<keyword evidence="2" id="KW-1185">Reference proteome</keyword>
<dbReference type="PANTHER" id="PTHR47623:SF1">
    <property type="entry name" value="OS09G0287300 PROTEIN"/>
    <property type="match status" value="1"/>
</dbReference>
<gene>
    <name evidence="1" type="ORF">P2L57_04240</name>
</gene>
<accession>A0ABT5YTM8</accession>
<dbReference type="SMART" id="SM00855">
    <property type="entry name" value="PGAM"/>
    <property type="match status" value="1"/>
</dbReference>
<dbReference type="SUPFAM" id="SSF53254">
    <property type="entry name" value="Phosphoglycerate mutase-like"/>
    <property type="match status" value="1"/>
</dbReference>
<dbReference type="InterPro" id="IPR029033">
    <property type="entry name" value="His_PPase_superfam"/>
</dbReference>
<dbReference type="Gene3D" id="3.40.50.1240">
    <property type="entry name" value="Phosphoglycerate mutase-like"/>
    <property type="match status" value="1"/>
</dbReference>
<evidence type="ECO:0000313" key="2">
    <source>
        <dbReference type="Proteomes" id="UP001220022"/>
    </source>
</evidence>
<dbReference type="RefSeq" id="WP_275808381.1">
    <property type="nucleotide sequence ID" value="NZ_BAAANM010000008.1"/>
</dbReference>
<protein>
    <submittedName>
        <fullName evidence="1">Histidine phosphatase family protein</fullName>
    </submittedName>
</protein>
<sequence length="175" mass="19089">MTMPGYKRVYVLRHAKSAWPEGVDDRERPLAGRGRRDAPAAGRWLRTAGRLPDLVVCSPARRTRETWELVRGELAAEPSAVYDDRLYAAELPELLGVLRETPEEVRAVLLIAHQPGVQELTLALAGDAAGDSLDRAREKFPTSAVAVLSVDGPWSGLAPGCARLTEFIVARGPKK</sequence>